<feature type="compositionally biased region" description="Polar residues" evidence="3">
    <location>
        <begin position="197"/>
        <end position="211"/>
    </location>
</feature>
<feature type="compositionally biased region" description="Low complexity" evidence="3">
    <location>
        <begin position="348"/>
        <end position="357"/>
    </location>
</feature>
<sequence>MLADREEETTSVIPATLKSRKKTKNTEGNARPGLSDVTNSPPRREIIQKGIMSVLVDAEDDPKAALKATQPPAQRTERSKPKSAGSAPSLKSLTPDPSSAPSLPTSMVSVDSYGDSGDEVSSSARPTRARKSVNYAEPKLNTKMRKPDDAAPTPYAYPSLPIAGGSVTKSSKAAGTSVATASSTPASADRPIKPLPSSMTKASTGPSQQKPASERKLAIFDLDDPAPQPQSRPGAKADQNESLARPPSLSPVPRSDLSSDEEESEEEPTEEEDLDVTPKKKSPKRPASKVVDEFKCASLSAAAPITKPTRIAAPVATSSTHERPFATSSLHRPTSQQTSTLGFQRTNPASSAAPSSAGDVASRKRKAAPVKYQYFDFDSDEDDGVVEGDSEYVPDERLKPPGSKKSTAHTNAASGIARRHSSTS</sequence>
<feature type="compositionally biased region" description="Polar residues" evidence="3">
    <location>
        <begin position="89"/>
        <end position="109"/>
    </location>
</feature>
<dbReference type="InterPro" id="IPR011515">
    <property type="entry name" value="Shugoshin_C"/>
</dbReference>
<reference evidence="6" key="2">
    <citation type="submission" date="2015-01" db="EMBL/GenBank/DDBJ databases">
        <title>Evolutionary Origins and Diversification of the Mycorrhizal Mutualists.</title>
        <authorList>
            <consortium name="DOE Joint Genome Institute"/>
            <consortium name="Mycorrhizal Genomics Consortium"/>
            <person name="Kohler A."/>
            <person name="Kuo A."/>
            <person name="Nagy L.G."/>
            <person name="Floudas D."/>
            <person name="Copeland A."/>
            <person name="Barry K.W."/>
            <person name="Cichocki N."/>
            <person name="Veneault-Fourrey C."/>
            <person name="LaButti K."/>
            <person name="Lindquist E.A."/>
            <person name="Lipzen A."/>
            <person name="Lundell T."/>
            <person name="Morin E."/>
            <person name="Murat C."/>
            <person name="Riley R."/>
            <person name="Ohm R."/>
            <person name="Sun H."/>
            <person name="Tunlid A."/>
            <person name="Henrissat B."/>
            <person name="Grigoriev I.V."/>
            <person name="Hibbett D.S."/>
            <person name="Martin F."/>
        </authorList>
    </citation>
    <scope>NUCLEOTIDE SEQUENCE [LARGE SCALE GENOMIC DNA]</scope>
    <source>
        <strain evidence="6">MUT 4182</strain>
    </source>
</reference>
<name>A0A0C3QDB6_9AGAM</name>
<reference evidence="5 6" key="1">
    <citation type="submission" date="2014-04" db="EMBL/GenBank/DDBJ databases">
        <authorList>
            <consortium name="DOE Joint Genome Institute"/>
            <person name="Kuo A."/>
            <person name="Girlanda M."/>
            <person name="Perotto S."/>
            <person name="Kohler A."/>
            <person name="Nagy L.G."/>
            <person name="Floudas D."/>
            <person name="Copeland A."/>
            <person name="Barry K.W."/>
            <person name="Cichocki N."/>
            <person name="Veneault-Fourrey C."/>
            <person name="LaButti K."/>
            <person name="Lindquist E.A."/>
            <person name="Lipzen A."/>
            <person name="Lundell T."/>
            <person name="Morin E."/>
            <person name="Murat C."/>
            <person name="Sun H."/>
            <person name="Tunlid A."/>
            <person name="Henrissat B."/>
            <person name="Grigoriev I.V."/>
            <person name="Hibbett D.S."/>
            <person name="Martin F."/>
            <person name="Nordberg H.P."/>
            <person name="Cantor M.N."/>
            <person name="Hua S.X."/>
        </authorList>
    </citation>
    <scope>NUCLEOTIDE SEQUENCE [LARGE SCALE GENOMIC DNA]</scope>
    <source>
        <strain evidence="5 6">MUT 4182</strain>
    </source>
</reference>
<feature type="compositionally biased region" description="Polar residues" evidence="3">
    <location>
        <begin position="326"/>
        <end position="347"/>
    </location>
</feature>
<dbReference type="GO" id="GO:0005634">
    <property type="term" value="C:nucleus"/>
    <property type="evidence" value="ECO:0007669"/>
    <property type="project" value="InterPro"/>
</dbReference>
<proteinExistence type="inferred from homology"/>
<feature type="region of interest" description="Disordered" evidence="3">
    <location>
        <begin position="1"/>
        <end position="424"/>
    </location>
</feature>
<feature type="compositionally biased region" description="Acidic residues" evidence="3">
    <location>
        <begin position="377"/>
        <end position="393"/>
    </location>
</feature>
<dbReference type="GO" id="GO:0000775">
    <property type="term" value="C:chromosome, centromeric region"/>
    <property type="evidence" value="ECO:0007669"/>
    <property type="project" value="InterPro"/>
</dbReference>
<dbReference type="OrthoDB" id="5394106at2759"/>
<evidence type="ECO:0000259" key="4">
    <source>
        <dbReference type="Pfam" id="PF07557"/>
    </source>
</evidence>
<gene>
    <name evidence="5" type="ORF">M407DRAFT_27769</name>
</gene>
<evidence type="ECO:0000256" key="1">
    <source>
        <dbReference type="ARBA" id="ARBA00010845"/>
    </source>
</evidence>
<feature type="compositionally biased region" description="Polar residues" evidence="3">
    <location>
        <begin position="404"/>
        <end position="413"/>
    </location>
</feature>
<feature type="domain" description="Shugoshin C-terminal" evidence="4">
    <location>
        <begin position="126"/>
        <end position="146"/>
    </location>
</feature>
<dbReference type="HOGENOM" id="CLU_647571_0_0_1"/>
<evidence type="ECO:0000256" key="2">
    <source>
        <dbReference type="ARBA" id="ARBA00022829"/>
    </source>
</evidence>
<feature type="compositionally biased region" description="Low complexity" evidence="3">
    <location>
        <begin position="168"/>
        <end position="188"/>
    </location>
</feature>
<comment type="similarity">
    <text evidence="1">Belongs to the shugoshin family.</text>
</comment>
<evidence type="ECO:0000313" key="6">
    <source>
        <dbReference type="Proteomes" id="UP000054248"/>
    </source>
</evidence>
<dbReference type="GO" id="GO:0045132">
    <property type="term" value="P:meiotic chromosome segregation"/>
    <property type="evidence" value="ECO:0007669"/>
    <property type="project" value="InterPro"/>
</dbReference>
<keyword evidence="6" id="KW-1185">Reference proteome</keyword>
<accession>A0A0C3QDB6</accession>
<dbReference type="Pfam" id="PF07557">
    <property type="entry name" value="Shugoshin_C"/>
    <property type="match status" value="1"/>
</dbReference>
<evidence type="ECO:0000256" key="3">
    <source>
        <dbReference type="SAM" id="MobiDB-lite"/>
    </source>
</evidence>
<feature type="compositionally biased region" description="Acidic residues" evidence="3">
    <location>
        <begin position="258"/>
        <end position="275"/>
    </location>
</feature>
<dbReference type="Proteomes" id="UP000054248">
    <property type="component" value="Unassembled WGS sequence"/>
</dbReference>
<keyword evidence="2" id="KW-0159">Chromosome partition</keyword>
<dbReference type="AlphaFoldDB" id="A0A0C3QDB6"/>
<dbReference type="EMBL" id="KN823102">
    <property type="protein sequence ID" value="KIO22739.1"/>
    <property type="molecule type" value="Genomic_DNA"/>
</dbReference>
<evidence type="ECO:0000313" key="5">
    <source>
        <dbReference type="EMBL" id="KIO22739.1"/>
    </source>
</evidence>
<organism evidence="5 6">
    <name type="scientific">Tulasnella calospora MUT 4182</name>
    <dbReference type="NCBI Taxonomy" id="1051891"/>
    <lineage>
        <taxon>Eukaryota</taxon>
        <taxon>Fungi</taxon>
        <taxon>Dikarya</taxon>
        <taxon>Basidiomycota</taxon>
        <taxon>Agaricomycotina</taxon>
        <taxon>Agaricomycetes</taxon>
        <taxon>Cantharellales</taxon>
        <taxon>Tulasnellaceae</taxon>
        <taxon>Tulasnella</taxon>
    </lineage>
</organism>
<protein>
    <recommendedName>
        <fullName evidence="4">Shugoshin C-terminal domain-containing protein</fullName>
    </recommendedName>
</protein>